<dbReference type="InParanoid" id="A0A6P8HWE0"/>
<dbReference type="KEGG" id="aten:116295854"/>
<gene>
    <name evidence="4" type="primary">LOC116295854</name>
</gene>
<sequence length="337" mass="40214">MFRSFLLPRRRKTIYCIVFLLLVIVLFIRGFHHPRPFLFRERPTVPSVEYNFNNIPYRQLKNGSCALQKNGQWNCPDIRTEEHNTLRQMQLVMMRMLLMFDALAKKYNLSYWITRGTLLGAARHQGFIPWDSDLDIEMPIEDYLRFLHKGAEELPSDTFLQHHQKEKQFFHSDYTDSDILHINSHQKQKLLDILIVPWNPRFRDKKSCYKNCLKPKCSWHDGLQIDIYPIALQDGYYQDQFIRSKVKKAWRFIGWILGLNTDGYRAFPLRVLRFEGFDISVPNQWEKFLGNVYGRNYMDLPPKEKQQFYENQLPDPVHACSEFNEDGNLKPTLKNNS</sequence>
<evidence type="ECO:0000259" key="2">
    <source>
        <dbReference type="Pfam" id="PF04991"/>
    </source>
</evidence>
<organism evidence="3 4">
    <name type="scientific">Actinia tenebrosa</name>
    <name type="common">Australian red waratah sea anemone</name>
    <dbReference type="NCBI Taxonomy" id="6105"/>
    <lineage>
        <taxon>Eukaryota</taxon>
        <taxon>Metazoa</taxon>
        <taxon>Cnidaria</taxon>
        <taxon>Anthozoa</taxon>
        <taxon>Hexacorallia</taxon>
        <taxon>Actiniaria</taxon>
        <taxon>Actiniidae</taxon>
        <taxon>Actinia</taxon>
    </lineage>
</organism>
<dbReference type="Proteomes" id="UP000515163">
    <property type="component" value="Unplaced"/>
</dbReference>
<dbReference type="Pfam" id="PF04991">
    <property type="entry name" value="LicD"/>
    <property type="match status" value="1"/>
</dbReference>
<evidence type="ECO:0000256" key="1">
    <source>
        <dbReference type="SAM" id="Phobius"/>
    </source>
</evidence>
<proteinExistence type="predicted"/>
<evidence type="ECO:0000313" key="4">
    <source>
        <dbReference type="RefSeq" id="XP_031559671.1"/>
    </source>
</evidence>
<dbReference type="InterPro" id="IPR052942">
    <property type="entry name" value="LPS_cholinephosphotransferase"/>
</dbReference>
<keyword evidence="3" id="KW-1185">Reference proteome</keyword>
<reference evidence="4" key="1">
    <citation type="submission" date="2025-08" db="UniProtKB">
        <authorList>
            <consortium name="RefSeq"/>
        </authorList>
    </citation>
    <scope>IDENTIFICATION</scope>
    <source>
        <tissue evidence="4">Tentacle</tissue>
    </source>
</reference>
<dbReference type="GeneID" id="116295854"/>
<dbReference type="RefSeq" id="XP_031559671.1">
    <property type="nucleotide sequence ID" value="XM_031703811.1"/>
</dbReference>
<feature type="domain" description="LicD/FKTN/FKRP nucleotidyltransferase" evidence="2">
    <location>
        <begin position="104"/>
        <end position="245"/>
    </location>
</feature>
<protein>
    <submittedName>
        <fullName evidence="4">Uncharacterized protein LOC116295854</fullName>
    </submittedName>
</protein>
<name>A0A6P8HWE0_ACTTE</name>
<evidence type="ECO:0000313" key="3">
    <source>
        <dbReference type="Proteomes" id="UP000515163"/>
    </source>
</evidence>
<keyword evidence="1" id="KW-0812">Transmembrane</keyword>
<dbReference type="PANTHER" id="PTHR43404:SF1">
    <property type="entry name" value="MNN4P"/>
    <property type="match status" value="1"/>
</dbReference>
<keyword evidence="1" id="KW-0472">Membrane</keyword>
<dbReference type="PANTHER" id="PTHR43404">
    <property type="entry name" value="LIPOPOLYSACCHARIDE CHOLINEPHOSPHOTRANSFERASE LICD"/>
    <property type="match status" value="1"/>
</dbReference>
<dbReference type="OrthoDB" id="419198at2759"/>
<dbReference type="AlphaFoldDB" id="A0A6P8HWE0"/>
<dbReference type="InterPro" id="IPR007074">
    <property type="entry name" value="LicD/FKTN/FKRP_NTP_transf"/>
</dbReference>
<keyword evidence="1" id="KW-1133">Transmembrane helix</keyword>
<accession>A0A6P8HWE0</accession>
<feature type="transmembrane region" description="Helical" evidence="1">
    <location>
        <begin position="12"/>
        <end position="32"/>
    </location>
</feature>
<dbReference type="GO" id="GO:0009100">
    <property type="term" value="P:glycoprotein metabolic process"/>
    <property type="evidence" value="ECO:0007669"/>
    <property type="project" value="UniProtKB-ARBA"/>
</dbReference>